<feature type="region of interest" description="Disordered" evidence="1">
    <location>
        <begin position="25"/>
        <end position="63"/>
    </location>
</feature>
<protein>
    <submittedName>
        <fullName evidence="3">Uncharacterized protein</fullName>
    </submittedName>
</protein>
<evidence type="ECO:0000313" key="4">
    <source>
        <dbReference type="Proteomes" id="UP000180254"/>
    </source>
</evidence>
<evidence type="ECO:0000256" key="1">
    <source>
        <dbReference type="SAM" id="MobiDB-lite"/>
    </source>
</evidence>
<reference evidence="3 4" key="1">
    <citation type="submission" date="2016-09" db="EMBL/GenBank/DDBJ databases">
        <title>Genome sequence of Eubacterium angustum.</title>
        <authorList>
            <person name="Poehlein A."/>
            <person name="Daniel R."/>
        </authorList>
    </citation>
    <scope>NUCLEOTIDE SEQUENCE [LARGE SCALE GENOMIC DNA]</scope>
    <source>
        <strain evidence="3 4">DSM 1989</strain>
    </source>
</reference>
<feature type="signal peptide" evidence="2">
    <location>
        <begin position="1"/>
        <end position="23"/>
    </location>
</feature>
<proteinExistence type="predicted"/>
<organism evidence="3 4">
    <name type="scientific">Andreesenia angusta</name>
    <dbReference type="NCBI Taxonomy" id="39480"/>
    <lineage>
        <taxon>Bacteria</taxon>
        <taxon>Bacillati</taxon>
        <taxon>Bacillota</taxon>
        <taxon>Tissierellia</taxon>
        <taxon>Tissierellales</taxon>
        <taxon>Gottschalkiaceae</taxon>
        <taxon>Andreesenia</taxon>
    </lineage>
</organism>
<dbReference type="AlphaFoldDB" id="A0A1S1V4L8"/>
<keyword evidence="4" id="KW-1185">Reference proteome</keyword>
<comment type="caution">
    <text evidence="3">The sequence shown here is derived from an EMBL/GenBank/DDBJ whole genome shotgun (WGS) entry which is preliminary data.</text>
</comment>
<gene>
    <name evidence="3" type="ORF">EUAN_20540</name>
</gene>
<dbReference type="EMBL" id="MKIE01000010">
    <property type="protein sequence ID" value="OHW61616.1"/>
    <property type="molecule type" value="Genomic_DNA"/>
</dbReference>
<dbReference type="STRING" id="39480.EUAN_20540"/>
<accession>A0A1S1V4L8</accession>
<evidence type="ECO:0000313" key="3">
    <source>
        <dbReference type="EMBL" id="OHW61616.1"/>
    </source>
</evidence>
<dbReference type="RefSeq" id="WP_071064239.1">
    <property type="nucleotide sequence ID" value="NZ_MKIE01000010.1"/>
</dbReference>
<feature type="region of interest" description="Disordered" evidence="1">
    <location>
        <begin position="120"/>
        <end position="142"/>
    </location>
</feature>
<feature type="chain" id="PRO_5010298563" evidence="2">
    <location>
        <begin position="24"/>
        <end position="142"/>
    </location>
</feature>
<keyword evidence="2" id="KW-0732">Signal</keyword>
<dbReference type="Proteomes" id="UP000180254">
    <property type="component" value="Unassembled WGS sequence"/>
</dbReference>
<name>A0A1S1V4L8_9FIRM</name>
<sequence>MKKKIVGIALTAVMALGGMSAFASEDAPAQQNTQARAEQGAKRGQGKMARSGGQCTGENAGANRASRLESIVKALESAGKSDIAAKLQAEEFGTVREAIESLTEEENLAVREVMRELKLNGNGNASGNRMAKRDGSMGLCEQ</sequence>
<evidence type="ECO:0000256" key="2">
    <source>
        <dbReference type="SAM" id="SignalP"/>
    </source>
</evidence>